<accession>A0AAD1U563</accession>
<evidence type="ECO:0000313" key="3">
    <source>
        <dbReference type="EMBL" id="CAI2362532.1"/>
    </source>
</evidence>
<feature type="region of interest" description="Disordered" evidence="2">
    <location>
        <begin position="129"/>
        <end position="200"/>
    </location>
</feature>
<feature type="compositionally biased region" description="Polar residues" evidence="2">
    <location>
        <begin position="142"/>
        <end position="168"/>
    </location>
</feature>
<reference evidence="3" key="1">
    <citation type="submission" date="2023-07" db="EMBL/GenBank/DDBJ databases">
        <authorList>
            <consortium name="AG Swart"/>
            <person name="Singh M."/>
            <person name="Singh A."/>
            <person name="Seah K."/>
            <person name="Emmerich C."/>
        </authorList>
    </citation>
    <scope>NUCLEOTIDE SEQUENCE</scope>
    <source>
        <strain evidence="3">DP1</strain>
    </source>
</reference>
<feature type="compositionally biased region" description="Basic and acidic residues" evidence="2">
    <location>
        <begin position="170"/>
        <end position="181"/>
    </location>
</feature>
<evidence type="ECO:0000256" key="2">
    <source>
        <dbReference type="SAM" id="MobiDB-lite"/>
    </source>
</evidence>
<name>A0AAD1U563_EUPCR</name>
<keyword evidence="1" id="KW-0175">Coiled coil</keyword>
<dbReference type="AlphaFoldDB" id="A0AAD1U563"/>
<organism evidence="3 4">
    <name type="scientific">Euplotes crassus</name>
    <dbReference type="NCBI Taxonomy" id="5936"/>
    <lineage>
        <taxon>Eukaryota</taxon>
        <taxon>Sar</taxon>
        <taxon>Alveolata</taxon>
        <taxon>Ciliophora</taxon>
        <taxon>Intramacronucleata</taxon>
        <taxon>Spirotrichea</taxon>
        <taxon>Hypotrichia</taxon>
        <taxon>Euplotida</taxon>
        <taxon>Euplotidae</taxon>
        <taxon>Moneuplotes</taxon>
    </lineage>
</organism>
<dbReference type="EMBL" id="CAMPGE010003689">
    <property type="protein sequence ID" value="CAI2362532.1"/>
    <property type="molecule type" value="Genomic_DNA"/>
</dbReference>
<keyword evidence="4" id="KW-1185">Reference proteome</keyword>
<evidence type="ECO:0000256" key="1">
    <source>
        <dbReference type="SAM" id="Coils"/>
    </source>
</evidence>
<protein>
    <submittedName>
        <fullName evidence="3">Uncharacterized protein</fullName>
    </submittedName>
</protein>
<sequence length="454" mass="52303">MRRISKKIEKLEEENQKLKKEKSQQKLEYEGQIEKVKRKLNSAMKYISSMPEGNMKNQRISNTDSKKTNCQDFELLQEKTDLENKVKNLEAKCKKYKKKSDILKLKAQEVLEKFRDLEKQSLGIMSSSKTTSRCSKCHDSNMHSSFGRSPVTSNLKSPSFDLTLTSPQEKLYETSVEKVQERTPLSQIKEEGSSQHQEEEIEFNVYDYTKQKGSCEDNDTAEFGDDDIGQQEIRQNFKDLQDLQCKGDLKDGDQKKAWQLSDSDSSEIEEIVVEERETLIEESKLNDGRQTETLYEEYDFSSDKENEDINYSQKLCNKECKRTLKEIDINKQSSLSLHPSSLTYKLQSYLSPCTSPNPSQQISPSLHDPLLFPGSSSIDPCDPVKPGIFRCSQNKASPFYQKAQKVSPCQLDSEFNQTTSNFTYKSPSNYSYFNEFKSCDKMELEVSECSSSEY</sequence>
<comment type="caution">
    <text evidence="3">The sequence shown here is derived from an EMBL/GenBank/DDBJ whole genome shotgun (WGS) entry which is preliminary data.</text>
</comment>
<gene>
    <name evidence="3" type="ORF">ECRASSUSDP1_LOCUS3856</name>
</gene>
<dbReference type="Proteomes" id="UP001295684">
    <property type="component" value="Unassembled WGS sequence"/>
</dbReference>
<evidence type="ECO:0000313" key="4">
    <source>
        <dbReference type="Proteomes" id="UP001295684"/>
    </source>
</evidence>
<feature type="coiled-coil region" evidence="1">
    <location>
        <begin position="72"/>
        <end position="120"/>
    </location>
</feature>
<feature type="coiled-coil region" evidence="1">
    <location>
        <begin position="1"/>
        <end position="39"/>
    </location>
</feature>
<feature type="compositionally biased region" description="Basic and acidic residues" evidence="2">
    <location>
        <begin position="188"/>
        <end position="198"/>
    </location>
</feature>
<proteinExistence type="predicted"/>